<name>A0A5J9U356_9POAL</name>
<dbReference type="Gene3D" id="1.20.5.4130">
    <property type="match status" value="1"/>
</dbReference>
<proteinExistence type="inferred from homology"/>
<evidence type="ECO:0000259" key="8">
    <source>
        <dbReference type="Pfam" id="PF18052"/>
    </source>
</evidence>
<dbReference type="FunFam" id="1.10.10.10:FF:000322">
    <property type="entry name" value="Probable disease resistance protein At1g63360"/>
    <property type="match status" value="1"/>
</dbReference>
<accession>A0A5J9U356</accession>
<dbReference type="FunFam" id="3.40.50.300:FF:001091">
    <property type="entry name" value="Probable disease resistance protein At1g61300"/>
    <property type="match status" value="1"/>
</dbReference>
<keyword evidence="2" id="KW-0433">Leucine-rich repeat</keyword>
<dbReference type="Gene3D" id="3.80.10.10">
    <property type="entry name" value="Ribonuclease Inhibitor"/>
    <property type="match status" value="1"/>
</dbReference>
<keyword evidence="4" id="KW-0547">Nucleotide-binding</keyword>
<feature type="domain" description="Disease resistance R13L4/SHOC-2-like LRR" evidence="10">
    <location>
        <begin position="558"/>
        <end position="899"/>
    </location>
</feature>
<dbReference type="CDD" id="cd14798">
    <property type="entry name" value="RX-CC_like"/>
    <property type="match status" value="1"/>
</dbReference>
<evidence type="ECO:0000313" key="11">
    <source>
        <dbReference type="EMBL" id="TVU17877.1"/>
    </source>
</evidence>
<dbReference type="InterPro" id="IPR044974">
    <property type="entry name" value="Disease_R_plants"/>
</dbReference>
<evidence type="ECO:0000256" key="2">
    <source>
        <dbReference type="ARBA" id="ARBA00022614"/>
    </source>
</evidence>
<dbReference type="PANTHER" id="PTHR23155">
    <property type="entry name" value="DISEASE RESISTANCE PROTEIN RP"/>
    <property type="match status" value="1"/>
</dbReference>
<dbReference type="SUPFAM" id="SSF52047">
    <property type="entry name" value="RNI-like"/>
    <property type="match status" value="1"/>
</dbReference>
<dbReference type="GO" id="GO:0002758">
    <property type="term" value="P:innate immune response-activating signaling pathway"/>
    <property type="evidence" value="ECO:0007669"/>
    <property type="project" value="UniProtKB-ARBA"/>
</dbReference>
<reference evidence="11 12" key="1">
    <citation type="journal article" date="2019" name="Sci. Rep.">
        <title>A high-quality genome of Eragrostis curvula grass provides insights into Poaceae evolution and supports new strategies to enhance forage quality.</title>
        <authorList>
            <person name="Carballo J."/>
            <person name="Santos B.A.C.M."/>
            <person name="Zappacosta D."/>
            <person name="Garbus I."/>
            <person name="Selva J.P."/>
            <person name="Gallo C.A."/>
            <person name="Diaz A."/>
            <person name="Albertini E."/>
            <person name="Caccamo M."/>
            <person name="Echenique V."/>
        </authorList>
    </citation>
    <scope>NUCLEOTIDE SEQUENCE [LARGE SCALE GENOMIC DNA]</scope>
    <source>
        <strain evidence="12">cv. Victoria</strain>
        <tissue evidence="11">Leaf</tissue>
    </source>
</reference>
<organism evidence="11 12">
    <name type="scientific">Eragrostis curvula</name>
    <name type="common">weeping love grass</name>
    <dbReference type="NCBI Taxonomy" id="38414"/>
    <lineage>
        <taxon>Eukaryota</taxon>
        <taxon>Viridiplantae</taxon>
        <taxon>Streptophyta</taxon>
        <taxon>Embryophyta</taxon>
        <taxon>Tracheophyta</taxon>
        <taxon>Spermatophyta</taxon>
        <taxon>Magnoliopsida</taxon>
        <taxon>Liliopsida</taxon>
        <taxon>Poales</taxon>
        <taxon>Poaceae</taxon>
        <taxon>PACMAD clade</taxon>
        <taxon>Chloridoideae</taxon>
        <taxon>Eragrostideae</taxon>
        <taxon>Eragrostidinae</taxon>
        <taxon>Eragrostis</taxon>
    </lineage>
</organism>
<dbReference type="InterPro" id="IPR002182">
    <property type="entry name" value="NB-ARC"/>
</dbReference>
<gene>
    <name evidence="11" type="ORF">EJB05_33937</name>
</gene>
<dbReference type="AlphaFoldDB" id="A0A5J9U356"/>
<feature type="non-terminal residue" evidence="11">
    <location>
        <position position="1"/>
    </location>
</feature>
<evidence type="ECO:0000256" key="1">
    <source>
        <dbReference type="ARBA" id="ARBA00008894"/>
    </source>
</evidence>
<dbReference type="Pfam" id="PF23598">
    <property type="entry name" value="LRR_14"/>
    <property type="match status" value="1"/>
</dbReference>
<evidence type="ECO:0000256" key="4">
    <source>
        <dbReference type="ARBA" id="ARBA00022741"/>
    </source>
</evidence>
<dbReference type="InterPro" id="IPR041118">
    <property type="entry name" value="Rx_N"/>
</dbReference>
<dbReference type="InterPro" id="IPR055414">
    <property type="entry name" value="LRR_R13L4/SHOC2-like"/>
</dbReference>
<keyword evidence="12" id="KW-1185">Reference proteome</keyword>
<dbReference type="InterPro" id="IPR027417">
    <property type="entry name" value="P-loop_NTPase"/>
</dbReference>
<evidence type="ECO:0000259" key="9">
    <source>
        <dbReference type="Pfam" id="PF23559"/>
    </source>
</evidence>
<dbReference type="Gene3D" id="1.10.8.430">
    <property type="entry name" value="Helical domain of apoptotic protease-activating factors"/>
    <property type="match status" value="1"/>
</dbReference>
<dbReference type="OrthoDB" id="692047at2759"/>
<dbReference type="Pfam" id="PF18052">
    <property type="entry name" value="Rx_N"/>
    <property type="match status" value="1"/>
</dbReference>
<feature type="domain" description="Disease resistance N-terminal" evidence="8">
    <location>
        <begin position="7"/>
        <end position="100"/>
    </location>
</feature>
<dbReference type="SUPFAM" id="SSF52540">
    <property type="entry name" value="P-loop containing nucleoside triphosphate hydrolases"/>
    <property type="match status" value="1"/>
</dbReference>
<dbReference type="GO" id="GO:0042742">
    <property type="term" value="P:defense response to bacterium"/>
    <property type="evidence" value="ECO:0007669"/>
    <property type="project" value="UniProtKB-ARBA"/>
</dbReference>
<dbReference type="InterPro" id="IPR032675">
    <property type="entry name" value="LRR_dom_sf"/>
</dbReference>
<dbReference type="PANTHER" id="PTHR23155:SF1181">
    <property type="entry name" value="OS08G0170200 PROTEIN"/>
    <property type="match status" value="1"/>
</dbReference>
<dbReference type="InterPro" id="IPR038005">
    <property type="entry name" value="RX-like_CC"/>
</dbReference>
<dbReference type="InterPro" id="IPR036388">
    <property type="entry name" value="WH-like_DNA-bd_sf"/>
</dbReference>
<protein>
    <recommendedName>
        <fullName evidence="13">AAA+ ATPase domain-containing protein</fullName>
    </recommendedName>
</protein>
<keyword evidence="5" id="KW-0611">Plant defense</keyword>
<dbReference type="Pfam" id="PF23559">
    <property type="entry name" value="WHD_DRP"/>
    <property type="match status" value="1"/>
</dbReference>
<dbReference type="Gene3D" id="3.40.50.300">
    <property type="entry name" value="P-loop containing nucleotide triphosphate hydrolases"/>
    <property type="match status" value="1"/>
</dbReference>
<dbReference type="GO" id="GO:0043531">
    <property type="term" value="F:ADP binding"/>
    <property type="evidence" value="ECO:0007669"/>
    <property type="project" value="InterPro"/>
</dbReference>
<comment type="caution">
    <text evidence="11">The sequence shown here is derived from an EMBL/GenBank/DDBJ whole genome shotgun (WGS) entry which is preliminary data.</text>
</comment>
<dbReference type="Gene3D" id="1.10.10.10">
    <property type="entry name" value="Winged helix-like DNA-binding domain superfamily/Winged helix DNA-binding domain"/>
    <property type="match status" value="1"/>
</dbReference>
<evidence type="ECO:0000256" key="6">
    <source>
        <dbReference type="ARBA" id="ARBA00023054"/>
    </source>
</evidence>
<dbReference type="Pfam" id="PF00931">
    <property type="entry name" value="NB-ARC"/>
    <property type="match status" value="1"/>
</dbReference>
<evidence type="ECO:0000313" key="12">
    <source>
        <dbReference type="Proteomes" id="UP000324897"/>
    </source>
</evidence>
<feature type="domain" description="Disease resistance protein winged helix" evidence="9">
    <location>
        <begin position="420"/>
        <end position="493"/>
    </location>
</feature>
<dbReference type="PRINTS" id="PR00364">
    <property type="entry name" value="DISEASERSIST"/>
</dbReference>
<dbReference type="Proteomes" id="UP000324897">
    <property type="component" value="Chromosome 7"/>
</dbReference>
<evidence type="ECO:0008006" key="13">
    <source>
        <dbReference type="Google" id="ProtNLM"/>
    </source>
</evidence>
<dbReference type="EMBL" id="RWGY01000029">
    <property type="protein sequence ID" value="TVU17877.1"/>
    <property type="molecule type" value="Genomic_DNA"/>
</dbReference>
<sequence>MELAMGAMGPLFPKLLQLLEDKYVEQRGLKREVESLFREMEMVHATLEKVSRVPPERLSEPDKLWARQIREMSYDMEDAVDAFTLRVARREPDTDTSLLKRISRKVTSTVKKIKERHHISDKIRDIKNLSKELADLRIRYTFNADAPPVNTGLDPRVINLYKNAGRELVGIEKARDELLKMLTHSEGHNNESLKIISIVGSGGLGKTTIAKVVHDQLKEQSFDCCAFVSVGRNPNITNTLGEMLKKLQDKKCTNDMASWNPGQICEELREFLQGKRYNIVVDDVWETETLDAIKCALPDNNCGSKVIITTRNYEVSTKGTDVYKLQPLSRDKSRELFCKRTSSKNNGDDKLIDKIMDKCDGVPLAIIAIASLLADRPLEDWQAVYDSLIVGRGDNTRTILLYSYYDLPPYLKPCLLYLSMFPEDCFILKSTLIWRWIAEGFVRPQKDESSSLLEVGERYFDELLNRSMIQPEEYTRGGVIDGCRVHDIVLDLICGLSSEENFVTILDEKQFVESSETITTRKEVGLLHGSERKVRRLSIQRSNGQRIPEDTIGMPEVVRSLQARDCLIEVPRLSSFQACRVLSVIESSVGELKHLGKLLQLRYLEITGRDCSELPKEIGNLKSLQTLKLYNTRELPLAICELTQLMCLDATSTSIGKVAIDRMWNLVRLEELRLSVTEVDDFVVELGKLTRLRVLEIWFHDMNETSHKALIQSLNKLKEIRELTLYAFRNFVAGTAWESWEPPRQLWSLYTNLGCLSPKLIGPWRFQRLRYLSITVMEAGDMGNLALLPQLLSLRLRTHDNQAFTFGAEGFENLRICEVTGAMMKFQQGVMPRLESLRFQVSIGRDTIPDLEEINLATLVELKEVMVQVNCCDCFHGELEEAEAVVRRAVEDHPNRPTLQTRRSPENLMLPDDTMKPDRVVRVRLNARDWRDFTIYVEETDIYRYMRMLSVVEDIEASLRRKAAFHPKRPKLVMNRMNDDKMLLDDDVNDNFDPDACLES</sequence>
<keyword evidence="6" id="KW-0175">Coiled coil</keyword>
<comment type="similarity">
    <text evidence="1">Belongs to the disease resistance NB-LRR family.</text>
</comment>
<dbReference type="GO" id="GO:0009626">
    <property type="term" value="P:plant-type hypersensitive response"/>
    <property type="evidence" value="ECO:0007669"/>
    <property type="project" value="UniProtKB-ARBA"/>
</dbReference>
<keyword evidence="3" id="KW-0677">Repeat</keyword>
<dbReference type="InterPro" id="IPR042197">
    <property type="entry name" value="Apaf_helical"/>
</dbReference>
<evidence type="ECO:0000259" key="7">
    <source>
        <dbReference type="Pfam" id="PF00931"/>
    </source>
</evidence>
<feature type="domain" description="NB-ARC" evidence="7">
    <location>
        <begin position="176"/>
        <end position="344"/>
    </location>
</feature>
<evidence type="ECO:0000256" key="3">
    <source>
        <dbReference type="ARBA" id="ARBA00022737"/>
    </source>
</evidence>
<evidence type="ECO:0000259" key="10">
    <source>
        <dbReference type="Pfam" id="PF23598"/>
    </source>
</evidence>
<dbReference type="InterPro" id="IPR058922">
    <property type="entry name" value="WHD_DRP"/>
</dbReference>
<dbReference type="Gramene" id="TVU17877">
    <property type="protein sequence ID" value="TVU17877"/>
    <property type="gene ID" value="EJB05_33937"/>
</dbReference>
<evidence type="ECO:0000256" key="5">
    <source>
        <dbReference type="ARBA" id="ARBA00022821"/>
    </source>
</evidence>